<proteinExistence type="predicted"/>
<gene>
    <name evidence="2" type="ORF">E7Z59_02705</name>
</gene>
<name>A0A4S3M3I7_9FLAO</name>
<organism evidence="2 3">
    <name type="scientific">Robertkochia marina</name>
    <dbReference type="NCBI Taxonomy" id="1227945"/>
    <lineage>
        <taxon>Bacteria</taxon>
        <taxon>Pseudomonadati</taxon>
        <taxon>Bacteroidota</taxon>
        <taxon>Flavobacteriia</taxon>
        <taxon>Flavobacteriales</taxon>
        <taxon>Flavobacteriaceae</taxon>
        <taxon>Robertkochia</taxon>
    </lineage>
</organism>
<dbReference type="InterPro" id="IPR041662">
    <property type="entry name" value="SusD-like_2"/>
</dbReference>
<keyword evidence="3" id="KW-1185">Reference proteome</keyword>
<reference evidence="2 3" key="1">
    <citation type="submission" date="2019-04" db="EMBL/GenBank/DDBJ databases">
        <title>Draft genome sequence of Robertkochia marina CC-AMO-30D.</title>
        <authorList>
            <person name="Hameed A."/>
            <person name="Lin S.-Y."/>
            <person name="Shahina M."/>
            <person name="Lai W.-A."/>
            <person name="Young C.-C."/>
        </authorList>
    </citation>
    <scope>NUCLEOTIDE SEQUENCE [LARGE SCALE GENOMIC DNA]</scope>
    <source>
        <strain evidence="2 3">CC-AMO-30D</strain>
    </source>
</reference>
<dbReference type="Gene3D" id="1.25.40.390">
    <property type="match status" value="1"/>
</dbReference>
<dbReference type="Pfam" id="PF12771">
    <property type="entry name" value="SusD-like_2"/>
    <property type="match status" value="1"/>
</dbReference>
<protein>
    <submittedName>
        <fullName evidence="2">SusD/RagB family nutrient-binding outer membrane lipoprotein</fullName>
    </submittedName>
</protein>
<evidence type="ECO:0000313" key="3">
    <source>
        <dbReference type="Proteomes" id="UP000305939"/>
    </source>
</evidence>
<keyword evidence="2" id="KW-0449">Lipoprotein</keyword>
<dbReference type="InterPro" id="IPR011990">
    <property type="entry name" value="TPR-like_helical_dom_sf"/>
</dbReference>
<dbReference type="Proteomes" id="UP000305939">
    <property type="component" value="Unassembled WGS sequence"/>
</dbReference>
<sequence length="475" mass="51499">MKMKSILYTVGAALALYSCNNTVGDINDDPNSLTSSTYESIITGAEVGTAILHSGETARRAGIFAGQFTGIDRQHEGFSNYTVVASDFDPLWYNAYVNTLRNALEAETAIREDGEGAPIALGISQVLQANGFGTVASLFGDIPFEEAGQVDISDPVYEDQVEVYSKVQSLLDAAIANLQQGTGRPATGSDIYFDGNPQQWIATAWTLKARFYMHTKQYGQAYAAARNGISSPEDNMSSPHGTAQDDSNLYYQFFAVETRGADLVVSDFMASLIEPGAGNPIPGNYRGNAKTNEAGRFNYLLTKNSVGIQPNFNNGYAAQEASAPVVTFEENMLILAEAGLRSGGFDTGLTHLNEYRAYLNGGGYMANADAADILYEAYVADDFAAGGMENTDGISATDALLREILEERYVTLFGQVEPFNDTRRTLGETNVRVAVQPNTGNQLPQRFLYPQSEVDRNENTPTPIPNFFEPTDVNQ</sequence>
<dbReference type="OrthoDB" id="725917at2"/>
<dbReference type="SUPFAM" id="SSF48452">
    <property type="entry name" value="TPR-like"/>
    <property type="match status" value="1"/>
</dbReference>
<accession>A0A4S3M3I7</accession>
<feature type="region of interest" description="Disordered" evidence="1">
    <location>
        <begin position="451"/>
        <end position="475"/>
    </location>
</feature>
<dbReference type="EMBL" id="SSMC01000001">
    <property type="protein sequence ID" value="THD69259.1"/>
    <property type="molecule type" value="Genomic_DNA"/>
</dbReference>
<evidence type="ECO:0000256" key="1">
    <source>
        <dbReference type="SAM" id="MobiDB-lite"/>
    </source>
</evidence>
<evidence type="ECO:0000313" key="2">
    <source>
        <dbReference type="EMBL" id="THD69259.1"/>
    </source>
</evidence>
<dbReference type="PROSITE" id="PS51257">
    <property type="entry name" value="PROKAR_LIPOPROTEIN"/>
    <property type="match status" value="1"/>
</dbReference>
<comment type="caution">
    <text evidence="2">The sequence shown here is derived from an EMBL/GenBank/DDBJ whole genome shotgun (WGS) entry which is preliminary data.</text>
</comment>
<dbReference type="AlphaFoldDB" id="A0A4S3M3I7"/>